<dbReference type="GO" id="GO:0009986">
    <property type="term" value="C:cell surface"/>
    <property type="evidence" value="ECO:0007669"/>
    <property type="project" value="UniProtKB-SubCell"/>
</dbReference>
<keyword evidence="3" id="KW-0812">Transmembrane</keyword>
<keyword evidence="3" id="KW-1133">Transmembrane helix</keyword>
<accession>A0A6C2C7X1</accession>
<keyword evidence="5" id="KW-1185">Reference proteome</keyword>
<dbReference type="Proteomes" id="UP000371977">
    <property type="component" value="Unassembled WGS sequence"/>
</dbReference>
<organism evidence="4 5">
    <name type="scientific">Weissella muntiaci</name>
    <dbReference type="NCBI Taxonomy" id="2508881"/>
    <lineage>
        <taxon>Bacteria</taxon>
        <taxon>Bacillati</taxon>
        <taxon>Bacillota</taxon>
        <taxon>Bacilli</taxon>
        <taxon>Lactobacillales</taxon>
        <taxon>Lactobacillaceae</taxon>
        <taxon>Weissella</taxon>
    </lineage>
</organism>
<dbReference type="EMBL" id="SDGZ01000010">
    <property type="protein sequence ID" value="TYC50111.1"/>
    <property type="molecule type" value="Genomic_DNA"/>
</dbReference>
<feature type="transmembrane region" description="Helical" evidence="3">
    <location>
        <begin position="7"/>
        <end position="27"/>
    </location>
</feature>
<dbReference type="AlphaFoldDB" id="A0A6C2C7X1"/>
<evidence type="ECO:0000313" key="5">
    <source>
        <dbReference type="Proteomes" id="UP000371977"/>
    </source>
</evidence>
<sequence>MKNRRDGFCLIEAMVALAIFATVMISFNELMIFTHKLIVRQDRKRTGVQMEQVCQRINAILKVSKLEQLAKEYLVFTNRQYGCCTLIVVRNNLVLKTQAGGQLFIAKTVRNLVFEKDLKNHRILFRITIDQSHCRGYLYYGQKS</sequence>
<proteinExistence type="predicted"/>
<keyword evidence="3" id="KW-0472">Membrane</keyword>
<evidence type="ECO:0000256" key="3">
    <source>
        <dbReference type="SAM" id="Phobius"/>
    </source>
</evidence>
<gene>
    <name evidence="4" type="ORF">ESZ50_03405</name>
</gene>
<comment type="subcellular location">
    <subcellularLocation>
        <location evidence="1">Cell surface</location>
    </subcellularLocation>
</comment>
<evidence type="ECO:0000256" key="1">
    <source>
        <dbReference type="ARBA" id="ARBA00004241"/>
    </source>
</evidence>
<evidence type="ECO:0000256" key="2">
    <source>
        <dbReference type="ARBA" id="ARBA00023287"/>
    </source>
</evidence>
<dbReference type="InterPro" id="IPR012902">
    <property type="entry name" value="N_methyl_site"/>
</dbReference>
<reference evidence="4 5" key="1">
    <citation type="submission" date="2019-01" db="EMBL/GenBank/DDBJ databases">
        <title>Weissella sp. nov., a novel lactic acid bacterium isolated from animal feces.</title>
        <authorList>
            <person name="Wang L.-T."/>
        </authorList>
    </citation>
    <scope>NUCLEOTIDE SEQUENCE [LARGE SCALE GENOMIC DNA]</scope>
    <source>
        <strain evidence="4 5">8H-2</strain>
    </source>
</reference>
<dbReference type="Pfam" id="PF07963">
    <property type="entry name" value="N_methyl"/>
    <property type="match status" value="1"/>
</dbReference>
<protein>
    <recommendedName>
        <fullName evidence="6">Prepilin-type N-terminal cleavage/methylation domain-containing protein</fullName>
    </recommendedName>
</protein>
<evidence type="ECO:0008006" key="6">
    <source>
        <dbReference type="Google" id="ProtNLM"/>
    </source>
</evidence>
<name>A0A6C2C7X1_9LACO</name>
<comment type="caution">
    <text evidence="4">The sequence shown here is derived from an EMBL/GenBank/DDBJ whole genome shotgun (WGS) entry which is preliminary data.</text>
</comment>
<keyword evidence="2" id="KW-0178">Competence</keyword>
<dbReference type="OrthoDB" id="9873410at2"/>
<dbReference type="RefSeq" id="WP_148622193.1">
    <property type="nucleotide sequence ID" value="NZ_SDGZ01000010.1"/>
</dbReference>
<evidence type="ECO:0000313" key="4">
    <source>
        <dbReference type="EMBL" id="TYC50111.1"/>
    </source>
</evidence>
<dbReference type="GO" id="GO:0030420">
    <property type="term" value="P:establishment of competence for transformation"/>
    <property type="evidence" value="ECO:0007669"/>
    <property type="project" value="UniProtKB-KW"/>
</dbReference>